<evidence type="ECO:0000313" key="1">
    <source>
        <dbReference type="EMBL" id="KAK8858183.1"/>
    </source>
</evidence>
<dbReference type="Proteomes" id="UP001470230">
    <property type="component" value="Unassembled WGS sequence"/>
</dbReference>
<dbReference type="PANTHER" id="PTHR24159:SF5">
    <property type="entry name" value="ANK_REP_REGION DOMAIN-CONTAINING PROTEIN"/>
    <property type="match status" value="1"/>
</dbReference>
<evidence type="ECO:0000313" key="2">
    <source>
        <dbReference type="Proteomes" id="UP001470230"/>
    </source>
</evidence>
<proteinExistence type="predicted"/>
<protein>
    <recommendedName>
        <fullName evidence="3">DUF3447 domain-containing protein</fullName>
    </recommendedName>
</protein>
<accession>A0ABR2I7W1</accession>
<name>A0ABR2I7W1_9EUKA</name>
<keyword evidence="2" id="KW-1185">Reference proteome</keyword>
<reference evidence="1 2" key="1">
    <citation type="submission" date="2024-04" db="EMBL/GenBank/DDBJ databases">
        <title>Tritrichomonas musculus Genome.</title>
        <authorList>
            <person name="Alves-Ferreira E."/>
            <person name="Grigg M."/>
            <person name="Lorenzi H."/>
            <person name="Galac M."/>
        </authorList>
    </citation>
    <scope>NUCLEOTIDE SEQUENCE [LARGE SCALE GENOMIC DNA]</scope>
    <source>
        <strain evidence="1 2">EAF2021</strain>
    </source>
</reference>
<dbReference type="PANTHER" id="PTHR24159">
    <property type="match status" value="1"/>
</dbReference>
<sequence length="249" mass="29198">MTFPENFTSLSQIYDLDFISQLNSVVFNLSEENYQYSKNHIFNSNIIKSKEALYKLLQTLNTAAFYRAKQIQLYQNLLIDLSSSAKQLFGENFTLKCIITNNYLRLSLINDCGFSISNLIKENFEDHKKSIHFYTFFAPEIKKNGMEKVIQFYKLEQYCTELFIKERNDSLNPESLAHSIIFDDVDKFQDICSQNNVDLNSIIHHSFLDINTFIEQKDLSLIEYSAYYGSLQIFKFLLLNSAKFTKLFI</sequence>
<evidence type="ECO:0008006" key="3">
    <source>
        <dbReference type="Google" id="ProtNLM"/>
    </source>
</evidence>
<gene>
    <name evidence="1" type="ORF">M9Y10_013284</name>
</gene>
<comment type="caution">
    <text evidence="1">The sequence shown here is derived from an EMBL/GenBank/DDBJ whole genome shotgun (WGS) entry which is preliminary data.</text>
</comment>
<organism evidence="1 2">
    <name type="scientific">Tritrichomonas musculus</name>
    <dbReference type="NCBI Taxonomy" id="1915356"/>
    <lineage>
        <taxon>Eukaryota</taxon>
        <taxon>Metamonada</taxon>
        <taxon>Parabasalia</taxon>
        <taxon>Tritrichomonadida</taxon>
        <taxon>Tritrichomonadidae</taxon>
        <taxon>Tritrichomonas</taxon>
    </lineage>
</organism>
<dbReference type="EMBL" id="JAPFFF010000019">
    <property type="protein sequence ID" value="KAK8858183.1"/>
    <property type="molecule type" value="Genomic_DNA"/>
</dbReference>